<evidence type="ECO:0000256" key="7">
    <source>
        <dbReference type="SAM" id="Phobius"/>
    </source>
</evidence>
<evidence type="ECO:0000256" key="6">
    <source>
        <dbReference type="ARBA" id="ARBA00023136"/>
    </source>
</evidence>
<keyword evidence="6 7" id="KW-0472">Membrane</keyword>
<dbReference type="Pfam" id="PF01757">
    <property type="entry name" value="Acyl_transf_3"/>
    <property type="match status" value="1"/>
</dbReference>
<dbReference type="PANTHER" id="PTHR40074">
    <property type="entry name" value="O-ACETYLTRANSFERASE WECH"/>
    <property type="match status" value="1"/>
</dbReference>
<comment type="caution">
    <text evidence="9">The sequence shown here is derived from an EMBL/GenBank/DDBJ whole genome shotgun (WGS) entry which is preliminary data.</text>
</comment>
<dbReference type="EMBL" id="JBHSOZ010000003">
    <property type="protein sequence ID" value="MFC5711891.1"/>
    <property type="molecule type" value="Genomic_DNA"/>
</dbReference>
<keyword evidence="4 7" id="KW-0812">Transmembrane</keyword>
<keyword evidence="10" id="KW-1185">Reference proteome</keyword>
<feature type="transmembrane region" description="Helical" evidence="7">
    <location>
        <begin position="111"/>
        <end position="129"/>
    </location>
</feature>
<comment type="similarity">
    <text evidence="2">Belongs to the acyltransferase 3 family.</text>
</comment>
<gene>
    <name evidence="9" type="ORF">ACFPU1_03775</name>
</gene>
<feature type="transmembrane region" description="Helical" evidence="7">
    <location>
        <begin position="170"/>
        <end position="188"/>
    </location>
</feature>
<feature type="transmembrane region" description="Helical" evidence="7">
    <location>
        <begin position="141"/>
        <end position="158"/>
    </location>
</feature>
<organism evidence="9 10">
    <name type="scientific">Thalassorhabdus alkalitolerans</name>
    <dbReference type="NCBI Taxonomy" id="2282697"/>
    <lineage>
        <taxon>Bacteria</taxon>
        <taxon>Bacillati</taxon>
        <taxon>Bacillota</taxon>
        <taxon>Bacilli</taxon>
        <taxon>Bacillales</taxon>
        <taxon>Bacillaceae</taxon>
        <taxon>Thalassorhabdus</taxon>
    </lineage>
</organism>
<evidence type="ECO:0000313" key="10">
    <source>
        <dbReference type="Proteomes" id="UP001596142"/>
    </source>
</evidence>
<evidence type="ECO:0000256" key="2">
    <source>
        <dbReference type="ARBA" id="ARBA00007400"/>
    </source>
</evidence>
<feature type="transmembrane region" description="Helical" evidence="7">
    <location>
        <begin position="271"/>
        <end position="289"/>
    </location>
</feature>
<feature type="domain" description="Acyltransferase 3" evidence="8">
    <location>
        <begin position="1"/>
        <end position="313"/>
    </location>
</feature>
<feature type="transmembrane region" description="Helical" evidence="7">
    <location>
        <begin position="295"/>
        <end position="313"/>
    </location>
</feature>
<evidence type="ECO:0000256" key="1">
    <source>
        <dbReference type="ARBA" id="ARBA00004651"/>
    </source>
</evidence>
<evidence type="ECO:0000256" key="4">
    <source>
        <dbReference type="ARBA" id="ARBA00022692"/>
    </source>
</evidence>
<feature type="transmembrane region" description="Helical" evidence="7">
    <location>
        <begin position="209"/>
        <end position="229"/>
    </location>
</feature>
<sequence length="343" mass="39949">MRAIACLAVVVIHSVNITLTNYEHTVSQFEEYFLIAVRFAAFFGTPAFVFISELLLARSYPNKVPHGFFLKRVKYLLFPFVFMGLVFAFITTDSLTGFIRESLFNVFLGGYTGYFILIIFQFYILHVFLHKFLKNWSPVKVILVSLIINVVYLSFFNFTEPLAIPLGEYIWQRGHWLPFVGWIFYFVLGYYCGKNYESLKELVIKYKKIIILFPMINLIIMFVLVRSDILPVVSSKRIDNLFYTSSVIGAIILFSLYVKKVPHFILLISKYSFNIYLLHTFFLFYLPPIDFLNPLVYFIFAVAFSMFCSYTVAKLASPFQITQFLIGKPIPIPKHTKTQNNRG</sequence>
<reference evidence="10" key="1">
    <citation type="journal article" date="2019" name="Int. J. Syst. Evol. Microbiol.">
        <title>The Global Catalogue of Microorganisms (GCM) 10K type strain sequencing project: providing services to taxonomists for standard genome sequencing and annotation.</title>
        <authorList>
            <consortium name="The Broad Institute Genomics Platform"/>
            <consortium name="The Broad Institute Genome Sequencing Center for Infectious Disease"/>
            <person name="Wu L."/>
            <person name="Ma J."/>
        </authorList>
    </citation>
    <scope>NUCLEOTIDE SEQUENCE [LARGE SCALE GENOMIC DNA]</scope>
    <source>
        <strain evidence="10">CECT 7184</strain>
    </source>
</reference>
<keyword evidence="9" id="KW-0012">Acyltransferase</keyword>
<feature type="transmembrane region" description="Helical" evidence="7">
    <location>
        <begin position="241"/>
        <end position="259"/>
    </location>
</feature>
<evidence type="ECO:0000256" key="5">
    <source>
        <dbReference type="ARBA" id="ARBA00022989"/>
    </source>
</evidence>
<keyword evidence="9" id="KW-0808">Transferase</keyword>
<keyword evidence="3" id="KW-1003">Cell membrane</keyword>
<dbReference type="Proteomes" id="UP001596142">
    <property type="component" value="Unassembled WGS sequence"/>
</dbReference>
<evidence type="ECO:0000256" key="3">
    <source>
        <dbReference type="ARBA" id="ARBA00022475"/>
    </source>
</evidence>
<dbReference type="GO" id="GO:0016746">
    <property type="term" value="F:acyltransferase activity"/>
    <property type="evidence" value="ECO:0007669"/>
    <property type="project" value="UniProtKB-KW"/>
</dbReference>
<feature type="transmembrane region" description="Helical" evidence="7">
    <location>
        <begin position="76"/>
        <end position="99"/>
    </location>
</feature>
<accession>A0ABW0YJK3</accession>
<proteinExistence type="inferred from homology"/>
<evidence type="ECO:0000313" key="9">
    <source>
        <dbReference type="EMBL" id="MFC5711891.1"/>
    </source>
</evidence>
<evidence type="ECO:0000259" key="8">
    <source>
        <dbReference type="Pfam" id="PF01757"/>
    </source>
</evidence>
<feature type="transmembrane region" description="Helical" evidence="7">
    <location>
        <begin position="33"/>
        <end position="56"/>
    </location>
</feature>
<dbReference type="InterPro" id="IPR002656">
    <property type="entry name" value="Acyl_transf_3_dom"/>
</dbReference>
<name>A0ABW0YJK3_9BACI</name>
<comment type="subcellular location">
    <subcellularLocation>
        <location evidence="1">Cell membrane</location>
        <topology evidence="1">Multi-pass membrane protein</topology>
    </subcellularLocation>
</comment>
<protein>
    <submittedName>
        <fullName evidence="9">Acyltransferase family protein</fullName>
    </submittedName>
</protein>
<dbReference type="PANTHER" id="PTHR40074:SF2">
    <property type="entry name" value="O-ACETYLTRANSFERASE WECH"/>
    <property type="match status" value="1"/>
</dbReference>
<keyword evidence="5 7" id="KW-1133">Transmembrane helix</keyword>